<evidence type="ECO:0000256" key="7">
    <source>
        <dbReference type="ARBA" id="ARBA00023002"/>
    </source>
</evidence>
<keyword evidence="15" id="KW-1185">Reference proteome</keyword>
<comment type="similarity">
    <text evidence="3 12">Belongs to the D-isomer specific 2-hydroxyacid dehydrogenase family.</text>
</comment>
<sequence>MIKIQTLNNISEHGIKEFPLENFCINNELHEPDGILLRSHSMHEMSIPSSVKAIARAGAGVNNIPIDECTSRGIVVFNTPGANANAVKELVLTSLFLSSRRIIEGIEWTRSLFGEENVSKIVEAGKKEFAGAEIAGKKLGIIGLGAIGALVANDALALDMEVYGYDPYISVETAWRLSRNVQRIDNLEQIFSTCDYITIHVPLTPETKGFVNEKLLSGMKKGARLLNFSRSELVDDVALEYALNNGTVGVYVTDFPNEKVIGMKNVIPIPHLGASTTESEENCARMAAKQLKNYLETGNIKNSVNFPNVELPYTGKKRITIAHKNIPNMVGQITGLLANYQVNIADMLNRSKGAFAYTMIDLDETINGPVEQLLRDIEGVISVRII</sequence>
<evidence type="ECO:0000256" key="12">
    <source>
        <dbReference type="RuleBase" id="RU003719"/>
    </source>
</evidence>
<evidence type="ECO:0000256" key="9">
    <source>
        <dbReference type="ARBA" id="ARBA00030455"/>
    </source>
</evidence>
<dbReference type="InterPro" id="IPR036291">
    <property type="entry name" value="NAD(P)-bd_dom_sf"/>
</dbReference>
<dbReference type="CDD" id="cd12174">
    <property type="entry name" value="PGDH_like_3"/>
    <property type="match status" value="1"/>
</dbReference>
<keyword evidence="8" id="KW-0520">NAD</keyword>
<protein>
    <recommendedName>
        <fullName evidence="6">D-3-phosphoglycerate dehydrogenase</fullName>
        <ecNumber evidence="4">1.1.1.399</ecNumber>
        <ecNumber evidence="5">1.1.1.95</ecNumber>
    </recommendedName>
    <alternativeName>
        <fullName evidence="9">2-oxoglutarate reductase</fullName>
    </alternativeName>
</protein>
<feature type="domain" description="ACT" evidence="13">
    <location>
        <begin position="318"/>
        <end position="386"/>
    </location>
</feature>
<comment type="catalytic activity">
    <reaction evidence="11">
        <text>(2R)-3-phosphoglycerate + NAD(+) = 3-phosphooxypyruvate + NADH + H(+)</text>
        <dbReference type="Rhea" id="RHEA:12641"/>
        <dbReference type="ChEBI" id="CHEBI:15378"/>
        <dbReference type="ChEBI" id="CHEBI:18110"/>
        <dbReference type="ChEBI" id="CHEBI:57540"/>
        <dbReference type="ChEBI" id="CHEBI:57945"/>
        <dbReference type="ChEBI" id="CHEBI:58272"/>
        <dbReference type="EC" id="1.1.1.95"/>
    </reaction>
</comment>
<comment type="function">
    <text evidence="1">Catalyzes the reversible oxidation of 3-phospho-D-glycerate to 3-phosphonooxypyruvate, the first step of the phosphorylated L-serine biosynthesis pathway. Also catalyzes the reversible oxidation of 2-hydroxyglutarate to 2-oxoglutarate.</text>
</comment>
<dbReference type="SUPFAM" id="SSF51735">
    <property type="entry name" value="NAD(P)-binding Rossmann-fold domains"/>
    <property type="match status" value="1"/>
</dbReference>
<dbReference type="Pfam" id="PF02826">
    <property type="entry name" value="2-Hacid_dh_C"/>
    <property type="match status" value="1"/>
</dbReference>
<evidence type="ECO:0000256" key="2">
    <source>
        <dbReference type="ARBA" id="ARBA00005216"/>
    </source>
</evidence>
<dbReference type="RefSeq" id="WP_248266779.1">
    <property type="nucleotide sequence ID" value="NZ_CP096034.1"/>
</dbReference>
<dbReference type="PROSITE" id="PS51671">
    <property type="entry name" value="ACT"/>
    <property type="match status" value="1"/>
</dbReference>
<dbReference type="Pfam" id="PF00389">
    <property type="entry name" value="2-Hacid_dh"/>
    <property type="match status" value="1"/>
</dbReference>
<comment type="catalytic activity">
    <reaction evidence="10">
        <text>(R)-2-hydroxyglutarate + NAD(+) = 2-oxoglutarate + NADH + H(+)</text>
        <dbReference type="Rhea" id="RHEA:49612"/>
        <dbReference type="ChEBI" id="CHEBI:15378"/>
        <dbReference type="ChEBI" id="CHEBI:15801"/>
        <dbReference type="ChEBI" id="CHEBI:16810"/>
        <dbReference type="ChEBI" id="CHEBI:57540"/>
        <dbReference type="ChEBI" id="CHEBI:57945"/>
        <dbReference type="EC" id="1.1.1.399"/>
    </reaction>
</comment>
<dbReference type="InterPro" id="IPR045865">
    <property type="entry name" value="ACT-like_dom_sf"/>
</dbReference>
<evidence type="ECO:0000259" key="13">
    <source>
        <dbReference type="PROSITE" id="PS51671"/>
    </source>
</evidence>
<dbReference type="SUPFAM" id="SSF55021">
    <property type="entry name" value="ACT-like"/>
    <property type="match status" value="1"/>
</dbReference>
<evidence type="ECO:0000256" key="11">
    <source>
        <dbReference type="ARBA" id="ARBA00048731"/>
    </source>
</evidence>
<keyword evidence="7 12" id="KW-0560">Oxidoreductase</keyword>
<dbReference type="PANTHER" id="PTHR42938">
    <property type="entry name" value="FORMATE DEHYDROGENASE 1"/>
    <property type="match status" value="1"/>
</dbReference>
<evidence type="ECO:0000256" key="6">
    <source>
        <dbReference type="ARBA" id="ARBA00021582"/>
    </source>
</evidence>
<dbReference type="Gene3D" id="3.40.50.720">
    <property type="entry name" value="NAD(P)-binding Rossmann-like Domain"/>
    <property type="match status" value="2"/>
</dbReference>
<dbReference type="Gene3D" id="3.30.70.260">
    <property type="match status" value="1"/>
</dbReference>
<dbReference type="InterPro" id="IPR006139">
    <property type="entry name" value="D-isomer_2_OHA_DH_cat_dom"/>
</dbReference>
<evidence type="ECO:0000256" key="5">
    <source>
        <dbReference type="ARBA" id="ARBA00013143"/>
    </source>
</evidence>
<dbReference type="CDD" id="cd04901">
    <property type="entry name" value="ACT_3PGDH"/>
    <property type="match status" value="1"/>
</dbReference>
<reference evidence="14 15" key="1">
    <citation type="submission" date="2022-04" db="EMBL/GenBank/DDBJ databases">
        <title>Mechanism of arsenic methylation and mitigation arsenic toxicity by Bacillus sp. LH14 from an Arsenic-Contaminated Paddy Soil.</title>
        <authorList>
            <person name="Wang D."/>
        </authorList>
    </citation>
    <scope>NUCLEOTIDE SEQUENCE [LARGE SCALE GENOMIC DNA]</scope>
    <source>
        <strain evidence="14 15">LH14</strain>
    </source>
</reference>
<dbReference type="InterPro" id="IPR029752">
    <property type="entry name" value="D-isomer_DH_CS1"/>
</dbReference>
<dbReference type="PANTHER" id="PTHR42938:SF47">
    <property type="entry name" value="HYDROXYPYRUVATE REDUCTASE"/>
    <property type="match status" value="1"/>
</dbReference>
<evidence type="ECO:0000313" key="14">
    <source>
        <dbReference type="EMBL" id="UPM53525.1"/>
    </source>
</evidence>
<dbReference type="Proteomes" id="UP000830639">
    <property type="component" value="Chromosome"/>
</dbReference>
<evidence type="ECO:0000313" key="15">
    <source>
        <dbReference type="Proteomes" id="UP000830639"/>
    </source>
</evidence>
<evidence type="ECO:0000256" key="1">
    <source>
        <dbReference type="ARBA" id="ARBA00003800"/>
    </source>
</evidence>
<dbReference type="EC" id="1.1.1.399" evidence="4"/>
<proteinExistence type="inferred from homology"/>
<name>A0ABY4JMI0_9BACI</name>
<organism evidence="14 15">
    <name type="scientific">Gottfriedia acidiceleris</name>
    <dbReference type="NCBI Taxonomy" id="371036"/>
    <lineage>
        <taxon>Bacteria</taxon>
        <taxon>Bacillati</taxon>
        <taxon>Bacillota</taxon>
        <taxon>Bacilli</taxon>
        <taxon>Bacillales</taxon>
        <taxon>Bacillaceae</taxon>
        <taxon>Gottfriedia</taxon>
    </lineage>
</organism>
<dbReference type="PROSITE" id="PS00065">
    <property type="entry name" value="D_2_HYDROXYACID_DH_1"/>
    <property type="match status" value="1"/>
</dbReference>
<dbReference type="InterPro" id="IPR006140">
    <property type="entry name" value="D-isomer_DH_NAD-bd"/>
</dbReference>
<comment type="pathway">
    <text evidence="2">Amino-acid biosynthesis; L-serine biosynthesis; L-serine from 3-phospho-D-glycerate: step 1/3.</text>
</comment>
<evidence type="ECO:0000256" key="4">
    <source>
        <dbReference type="ARBA" id="ARBA00013001"/>
    </source>
</evidence>
<dbReference type="EMBL" id="CP096034">
    <property type="protein sequence ID" value="UPM53525.1"/>
    <property type="molecule type" value="Genomic_DNA"/>
</dbReference>
<accession>A0ABY4JMI0</accession>
<dbReference type="EC" id="1.1.1.95" evidence="5"/>
<evidence type="ECO:0000256" key="8">
    <source>
        <dbReference type="ARBA" id="ARBA00023027"/>
    </source>
</evidence>
<dbReference type="InterPro" id="IPR002912">
    <property type="entry name" value="ACT_dom"/>
</dbReference>
<gene>
    <name evidence="14" type="ORF">MY490_17270</name>
</gene>
<evidence type="ECO:0000256" key="3">
    <source>
        <dbReference type="ARBA" id="ARBA00005854"/>
    </source>
</evidence>
<dbReference type="SUPFAM" id="SSF52283">
    <property type="entry name" value="Formate/glycerate dehydrogenase catalytic domain-like"/>
    <property type="match status" value="1"/>
</dbReference>
<evidence type="ECO:0000256" key="10">
    <source>
        <dbReference type="ARBA" id="ARBA00048126"/>
    </source>
</evidence>